<gene>
    <name evidence="4" type="ORF">ENR64_20400</name>
</gene>
<dbReference type="CDD" id="cd10283">
    <property type="entry name" value="MnuA_DNase1-like"/>
    <property type="match status" value="1"/>
</dbReference>
<evidence type="ECO:0000313" key="4">
    <source>
        <dbReference type="EMBL" id="HFN00072.1"/>
    </source>
</evidence>
<dbReference type="GO" id="GO:0005509">
    <property type="term" value="F:calcium ion binding"/>
    <property type="evidence" value="ECO:0007669"/>
    <property type="project" value="InterPro"/>
</dbReference>
<feature type="region of interest" description="Disordered" evidence="1">
    <location>
        <begin position="1304"/>
        <end position="1329"/>
    </location>
</feature>
<keyword evidence="4" id="KW-0540">Nuclease</keyword>
<accession>A0A7C3KHJ4</accession>
<feature type="domain" description="LTD" evidence="3">
    <location>
        <begin position="14"/>
        <end position="207"/>
    </location>
</feature>
<dbReference type="SUPFAM" id="SSF56219">
    <property type="entry name" value="DNase I-like"/>
    <property type="match status" value="1"/>
</dbReference>
<feature type="domain" description="Cadherin" evidence="2">
    <location>
        <begin position="1021"/>
        <end position="1116"/>
    </location>
</feature>
<dbReference type="NCBIfam" id="NF033681">
    <property type="entry name" value="ExeM_NucH_DNase"/>
    <property type="match status" value="1"/>
</dbReference>
<dbReference type="PANTHER" id="PTHR42834">
    <property type="entry name" value="ENDONUCLEASE/EXONUCLEASE/PHOSPHATASE FAMILY PROTEIN (AFU_ORTHOLOGUE AFUA_3G09210)"/>
    <property type="match status" value="1"/>
</dbReference>
<dbReference type="InterPro" id="IPR047971">
    <property type="entry name" value="ExeM-like"/>
</dbReference>
<dbReference type="Pfam" id="PF03372">
    <property type="entry name" value="Exo_endo_phos"/>
    <property type="match status" value="1"/>
</dbReference>
<dbReference type="Gene3D" id="2.60.40.60">
    <property type="entry name" value="Cadherins"/>
    <property type="match status" value="1"/>
</dbReference>
<dbReference type="EMBL" id="DSRU01000290">
    <property type="protein sequence ID" value="HFN00072.1"/>
    <property type="molecule type" value="Genomic_DNA"/>
</dbReference>
<keyword evidence="4" id="KW-0378">Hydrolase</keyword>
<name>A0A7C3KHJ4_9CYAN</name>
<evidence type="ECO:0000259" key="2">
    <source>
        <dbReference type="PROSITE" id="PS50268"/>
    </source>
</evidence>
<sequence length="1329" mass="138225">MACSIAFADSSAHTTIPEETTVVTPVFINEFHYDNTGTDTGEFIEIVGPAGTDLTGWSLVLYNGASSSLAPYTTTSLSGVIPDLGSGFGAIAISYPSNGIQNGSPDGIALVDNTGGVVQFLSYEGTFTALSGPAAGLTSVDIGISQNGTEPAGASLQLTGTGTVYEDFTWTSTPTNTSGAINAGQTFVGTAKLPVINEVLASHTGTDNTEFVEIFGTPGASLEGLSLIVVESDVVGLGAIDRRIDFTATNVIGNNGFFLVGNPAGLAASYGVSPNLTIANDFLENNSLTVALVQTSSLTGTSVAGTEVVVDAVALTDGGAGDTFFFNAPVIGPDGSFFPAGARRVTDGVDTDAAADWVISDFNLGSANTPTAGSSGNGGGNPPPDAVTLISSIQGSGAVSGRVGQTVTIEAIVVGDFQDGDSDNSRDLRGFYVQEENSDSDGNAATSEGIFVFEGTGNFLTNVNVGDKVRITGTVSEFFGETQINNVSSITVVNSGNALPTAATISLPATGTTLSQDGDFQPDLEAFEGMRVVFSDQLTITEMFQLDRFNEIKLVQGDRPAQFTQTNTPDVAGYATFLQELGARTITYDDGLSAQNAAIENLDGFGPVFNTATAPRMGDTISGLTGVLSYQWAGNSASGATWRVRSTADGTNTFADGSDRLATPAPVGGSLKVASFNVLNYFTTLDLTGVTTANGSDPRGADSQAEFDRQTEKLVNTILAMDADILGLVELENDFLPGSSGNAIEFLVNKLNEVAGPGTYAWVNPGTQFVDASDAISVGVIYQTSSVRIAPGTTVEILRDEKLAGLGLNFGQPVFNGENTSRAPLAVSFQEVSTGGVFTVAVNHFKSKGGAGTGDDADIGDGAGAYNGTRLRTAQALDTWLDTDPTGSGDADVMIIGDLNSYAKEAPIQFLAEQGYVDLAQQFIGPAAYSYVFDGQTGTLDYALANTSLAKQVTGVTEWHVNSDEADALDYNLDFGRNPAIFDGTVPYRNSDHDPVIAGFNLTPTNQAPTAVGFANAIAALAESVNTASRIKLADVTIADDGRGTNVISLTGADASFFELDGNALFLKADTAIDFETKSNYAVTVNVDDAAVGASPDASNTFNLTITDVAETNLRFGQQLARLNIQVFQDGKLIGEERGKQNREAPSVAPFALFAIDSADSGRNAAFVDRTWLDQGEGIGIADGDDGNSDSRKRIDGDEVLGIAVTGFKAKNAIVNLDRITYTDGAKVRIEAFNGASLVDYQEFNLGKVPERGIRAVSFSSSDYFDTLHIKAADSDTKFTFRTVELPEAFAVNSGSTSSFQVNTPGFGPNTATQPLSASLPTNNITRSL</sequence>
<dbReference type="GO" id="GO:0016020">
    <property type="term" value="C:membrane"/>
    <property type="evidence" value="ECO:0007669"/>
    <property type="project" value="InterPro"/>
</dbReference>
<organism evidence="4">
    <name type="scientific">Oscillatoriales cyanobacterium SpSt-418</name>
    <dbReference type="NCBI Taxonomy" id="2282169"/>
    <lineage>
        <taxon>Bacteria</taxon>
        <taxon>Bacillati</taxon>
        <taxon>Cyanobacteriota</taxon>
        <taxon>Cyanophyceae</taxon>
        <taxon>Oscillatoriophycideae</taxon>
        <taxon>Oscillatoriales</taxon>
    </lineage>
</organism>
<dbReference type="GO" id="GO:0004519">
    <property type="term" value="F:endonuclease activity"/>
    <property type="evidence" value="ECO:0007669"/>
    <property type="project" value="UniProtKB-KW"/>
</dbReference>
<dbReference type="CDD" id="cd04486">
    <property type="entry name" value="YhcR_OBF_like"/>
    <property type="match status" value="1"/>
</dbReference>
<reference evidence="4" key="1">
    <citation type="journal article" date="2020" name="mSystems">
        <title>Genome- and Community-Level Interaction Insights into Carbon Utilization and Element Cycling Functions of Hydrothermarchaeota in Hydrothermal Sediment.</title>
        <authorList>
            <person name="Zhou Z."/>
            <person name="Liu Y."/>
            <person name="Xu W."/>
            <person name="Pan J."/>
            <person name="Luo Z.H."/>
            <person name="Li M."/>
        </authorList>
    </citation>
    <scope>NUCLEOTIDE SEQUENCE [LARGE SCALE GENOMIC DNA]</scope>
    <source>
        <strain evidence="4">SpSt-418</strain>
    </source>
</reference>
<dbReference type="GO" id="GO:0007156">
    <property type="term" value="P:homophilic cell adhesion via plasma membrane adhesion molecules"/>
    <property type="evidence" value="ECO:0007669"/>
    <property type="project" value="InterPro"/>
</dbReference>
<dbReference type="PROSITE" id="PS51841">
    <property type="entry name" value="LTD"/>
    <property type="match status" value="1"/>
</dbReference>
<dbReference type="FunFam" id="3.60.10.10:FF:000072">
    <property type="entry name" value="Extracellular nuclease"/>
    <property type="match status" value="1"/>
</dbReference>
<dbReference type="InterPro" id="IPR005135">
    <property type="entry name" value="Endo/exonuclease/phosphatase"/>
</dbReference>
<proteinExistence type="predicted"/>
<dbReference type="InterPro" id="IPR036691">
    <property type="entry name" value="Endo/exonu/phosph_ase_sf"/>
</dbReference>
<dbReference type="Gene3D" id="3.60.10.10">
    <property type="entry name" value="Endonuclease/exonuclease/phosphatase"/>
    <property type="match status" value="1"/>
</dbReference>
<dbReference type="PROSITE" id="PS50268">
    <property type="entry name" value="CADHERIN_2"/>
    <property type="match status" value="1"/>
</dbReference>
<keyword evidence="4" id="KW-0255">Endonuclease</keyword>
<comment type="caution">
    <text evidence="4">The sequence shown here is derived from an EMBL/GenBank/DDBJ whole genome shotgun (WGS) entry which is preliminary data.</text>
</comment>
<dbReference type="PANTHER" id="PTHR42834:SF1">
    <property type="entry name" value="ENDONUCLEASE_EXONUCLEASE_PHOSPHATASE FAMILY PROTEIN (AFU_ORTHOLOGUE AFUA_3G09210)"/>
    <property type="match status" value="1"/>
</dbReference>
<dbReference type="InterPro" id="IPR001322">
    <property type="entry name" value="Lamin_tail_dom"/>
</dbReference>
<protein>
    <submittedName>
        <fullName evidence="4">ExeM/NucH family extracellular endonuclease</fullName>
    </submittedName>
</protein>
<evidence type="ECO:0000256" key="1">
    <source>
        <dbReference type="SAM" id="MobiDB-lite"/>
    </source>
</evidence>
<dbReference type="InterPro" id="IPR002126">
    <property type="entry name" value="Cadherin-like_dom"/>
</dbReference>
<evidence type="ECO:0000259" key="3">
    <source>
        <dbReference type="PROSITE" id="PS51841"/>
    </source>
</evidence>